<organism evidence="2 3">
    <name type="scientific">Chlamydomonas schloesseri</name>
    <dbReference type="NCBI Taxonomy" id="2026947"/>
    <lineage>
        <taxon>Eukaryota</taxon>
        <taxon>Viridiplantae</taxon>
        <taxon>Chlorophyta</taxon>
        <taxon>core chlorophytes</taxon>
        <taxon>Chlorophyceae</taxon>
        <taxon>CS clade</taxon>
        <taxon>Chlamydomonadales</taxon>
        <taxon>Chlamydomonadaceae</taxon>
        <taxon>Chlamydomonas</taxon>
    </lineage>
</organism>
<sequence>MRMASNRSQGDEHGKKESAHPVAAAAGGEAGGAAPGDGGGGSSGVGCPQQELVLTMDTSCRWNGVQALEAFYGKERFAGIRAAVYAGPVDQPVAVWDRKTGVLSGHFWGRLTTSNVLRGPQRATPHLRMYGIRQRLRVREGAVLGLLRLDADTGVLVAELLATGAGEATGGGVQSCGKPAAVSGRDSAATTTTATTTSSSGISGSSGPQSSMTMKLGADGGWRGLPALSLTVGDEALERISRTIMRTHRPYAIAIAVVGPDASIATAERFCGSFCKHKYTAGWAGAGYLYIRCGDLTRRLGTGALLLLHRYDGASRTLEVAALRRGGGSSGGGGELAAASVGNDAADGGGAVGDRRRRRRPAGAQEAGAAAGGSLLSATAQPHVGALGRRIRAEAAAPAAALTPAGAGSSRPAAPERLPPRVAAQQQPPGGTATSSSQPPGAEPLMGMATAAAAATTAAAAAASAPIRQQASEQPPAAASPAVLPAVTAATPAARRLHRFLPLWARLQLKGQAARKLHAGRGACARRGGGLGGGSGGGDAEEARPEAAGVAEGAAAAPSAADATAPADAMSQQLQGADRAAADHAKSELLAAMQAEEAARAEVAVAVAKAEAAGVQTAEAAAAYAATLRERASPCRKE</sequence>
<feature type="region of interest" description="Disordered" evidence="1">
    <location>
        <begin position="1"/>
        <end position="44"/>
    </location>
</feature>
<evidence type="ECO:0000256" key="1">
    <source>
        <dbReference type="SAM" id="MobiDB-lite"/>
    </source>
</evidence>
<dbReference type="EMBL" id="JAEHOD010000078">
    <property type="protein sequence ID" value="KAG2430704.1"/>
    <property type="molecule type" value="Genomic_DNA"/>
</dbReference>
<feature type="region of interest" description="Disordered" evidence="1">
    <location>
        <begin position="521"/>
        <end position="585"/>
    </location>
</feature>
<dbReference type="AlphaFoldDB" id="A0A835SPC1"/>
<comment type="caution">
    <text evidence="2">The sequence shown here is derived from an EMBL/GenBank/DDBJ whole genome shotgun (WGS) entry which is preliminary data.</text>
</comment>
<name>A0A835SPC1_9CHLO</name>
<evidence type="ECO:0000313" key="3">
    <source>
        <dbReference type="Proteomes" id="UP000613740"/>
    </source>
</evidence>
<evidence type="ECO:0000313" key="2">
    <source>
        <dbReference type="EMBL" id="KAG2430704.1"/>
    </source>
</evidence>
<feature type="compositionally biased region" description="Low complexity" evidence="1">
    <location>
        <begin position="336"/>
        <end position="346"/>
    </location>
</feature>
<proteinExistence type="predicted"/>
<dbReference type="Proteomes" id="UP000613740">
    <property type="component" value="Unassembled WGS sequence"/>
</dbReference>
<keyword evidence="3" id="KW-1185">Reference proteome</keyword>
<feature type="compositionally biased region" description="Basic and acidic residues" evidence="1">
    <location>
        <begin position="9"/>
        <end position="19"/>
    </location>
</feature>
<feature type="compositionally biased region" description="Gly residues" evidence="1">
    <location>
        <begin position="527"/>
        <end position="538"/>
    </location>
</feature>
<feature type="compositionally biased region" description="Polar residues" evidence="1">
    <location>
        <begin position="424"/>
        <end position="439"/>
    </location>
</feature>
<feature type="region of interest" description="Disordered" evidence="1">
    <location>
        <begin position="402"/>
        <end position="445"/>
    </location>
</feature>
<feature type="compositionally biased region" description="Low complexity" evidence="1">
    <location>
        <begin position="402"/>
        <end position="415"/>
    </location>
</feature>
<feature type="compositionally biased region" description="Low complexity" evidence="1">
    <location>
        <begin position="187"/>
        <end position="207"/>
    </location>
</feature>
<gene>
    <name evidence="2" type="ORF">HYH02_013700</name>
</gene>
<feature type="region of interest" description="Disordered" evidence="1">
    <location>
        <begin position="169"/>
        <end position="215"/>
    </location>
</feature>
<feature type="compositionally biased region" description="Low complexity" evidence="1">
    <location>
        <begin position="546"/>
        <end position="569"/>
    </location>
</feature>
<reference evidence="2" key="1">
    <citation type="journal article" date="2020" name="bioRxiv">
        <title>Comparative genomics of Chlamydomonas.</title>
        <authorList>
            <person name="Craig R.J."/>
            <person name="Hasan A.R."/>
            <person name="Ness R.W."/>
            <person name="Keightley P.D."/>
        </authorList>
    </citation>
    <scope>NUCLEOTIDE SEQUENCE</scope>
    <source>
        <strain evidence="2">CCAP 11/173</strain>
    </source>
</reference>
<feature type="compositionally biased region" description="Low complexity" evidence="1">
    <location>
        <begin position="362"/>
        <end position="375"/>
    </location>
</feature>
<protein>
    <submittedName>
        <fullName evidence="2">Uncharacterized protein</fullName>
    </submittedName>
</protein>
<feature type="compositionally biased region" description="Gly residues" evidence="1">
    <location>
        <begin position="28"/>
        <end position="44"/>
    </location>
</feature>
<accession>A0A835SPC1</accession>
<feature type="region of interest" description="Disordered" evidence="1">
    <location>
        <begin position="327"/>
        <end position="375"/>
    </location>
</feature>